<reference evidence="2" key="1">
    <citation type="journal article" date="2014" name="Front. Microbiol.">
        <title>High frequency of phylogenetically diverse reductive dehalogenase-homologous genes in deep subseafloor sedimentary metagenomes.</title>
        <authorList>
            <person name="Kawai M."/>
            <person name="Futagami T."/>
            <person name="Toyoda A."/>
            <person name="Takaki Y."/>
            <person name="Nishi S."/>
            <person name="Hori S."/>
            <person name="Arai W."/>
            <person name="Tsubouchi T."/>
            <person name="Morono Y."/>
            <person name="Uchiyama I."/>
            <person name="Ito T."/>
            <person name="Fujiyama A."/>
            <person name="Inagaki F."/>
            <person name="Takami H."/>
        </authorList>
    </citation>
    <scope>NUCLEOTIDE SEQUENCE</scope>
    <source>
        <strain evidence="2">Expedition CK06-06</strain>
    </source>
</reference>
<protein>
    <submittedName>
        <fullName evidence="2">Uncharacterized protein</fullName>
    </submittedName>
</protein>
<comment type="caution">
    <text evidence="2">The sequence shown here is derived from an EMBL/GenBank/DDBJ whole genome shotgun (WGS) entry which is preliminary data.</text>
</comment>
<name>X0T3C4_9ZZZZ</name>
<feature type="region of interest" description="Disordered" evidence="1">
    <location>
        <begin position="1"/>
        <end position="43"/>
    </location>
</feature>
<evidence type="ECO:0000313" key="2">
    <source>
        <dbReference type="EMBL" id="GAF82682.1"/>
    </source>
</evidence>
<evidence type="ECO:0000256" key="1">
    <source>
        <dbReference type="SAM" id="MobiDB-lite"/>
    </source>
</evidence>
<sequence>MKEFENHERAYPQPIIRTLDGNPVGDAHKPQPLNLEENEAGEK</sequence>
<dbReference type="AlphaFoldDB" id="X0T3C4"/>
<organism evidence="2">
    <name type="scientific">marine sediment metagenome</name>
    <dbReference type="NCBI Taxonomy" id="412755"/>
    <lineage>
        <taxon>unclassified sequences</taxon>
        <taxon>metagenomes</taxon>
        <taxon>ecological metagenomes</taxon>
    </lineage>
</organism>
<accession>X0T3C4</accession>
<dbReference type="EMBL" id="BARS01000794">
    <property type="protein sequence ID" value="GAF82682.1"/>
    <property type="molecule type" value="Genomic_DNA"/>
</dbReference>
<feature type="compositionally biased region" description="Basic and acidic residues" evidence="1">
    <location>
        <begin position="1"/>
        <end position="10"/>
    </location>
</feature>
<proteinExistence type="predicted"/>
<gene>
    <name evidence="2" type="ORF">S01H1_01763</name>
</gene>